<feature type="region of interest" description="Disordered" evidence="2">
    <location>
        <begin position="133"/>
        <end position="159"/>
    </location>
</feature>
<evidence type="ECO:0000313" key="5">
    <source>
        <dbReference type="Proteomes" id="UP001458880"/>
    </source>
</evidence>
<keyword evidence="1" id="KW-0479">Metal-binding</keyword>
<dbReference type="Gene3D" id="4.10.60.10">
    <property type="entry name" value="Zinc finger, CCHC-type"/>
    <property type="match status" value="1"/>
</dbReference>
<evidence type="ECO:0000256" key="2">
    <source>
        <dbReference type="SAM" id="MobiDB-lite"/>
    </source>
</evidence>
<proteinExistence type="predicted"/>
<sequence length="252" mass="29425">MEFKPQIEQLQGLNNWSRWRRQVELLLQHQEVLDIVKGNKGPPEVPDVKEPDAVKSKYEHDYKIFNKGEALAQLILVSSMNDTNIDLTATCKSASEIYFEFKSVWESIPLAERTVNKLTERLRLIEMRLPERRSDSSALTVNEKKDKKNADKSDKRPERKEQRKCFKCHKVGHLAKDCYKKYGNARNLKKAPKPEGEAFPCERDDRQDDQWLADSGPSAHMTNNKSFFLSYEPINYSREVQVGWQIQVYLHI</sequence>
<dbReference type="AlphaFoldDB" id="A0AAW1M902"/>
<dbReference type="GO" id="GO:0003676">
    <property type="term" value="F:nucleic acid binding"/>
    <property type="evidence" value="ECO:0007669"/>
    <property type="project" value="InterPro"/>
</dbReference>
<gene>
    <name evidence="4" type="ORF">QE152_g7719</name>
</gene>
<comment type="caution">
    <text evidence="4">The sequence shown here is derived from an EMBL/GenBank/DDBJ whole genome shotgun (WGS) entry which is preliminary data.</text>
</comment>
<dbReference type="GO" id="GO:0008270">
    <property type="term" value="F:zinc ion binding"/>
    <property type="evidence" value="ECO:0007669"/>
    <property type="project" value="UniProtKB-KW"/>
</dbReference>
<keyword evidence="1" id="KW-0862">Zinc</keyword>
<dbReference type="SMART" id="SM00343">
    <property type="entry name" value="ZnF_C2HC"/>
    <property type="match status" value="1"/>
</dbReference>
<dbReference type="Proteomes" id="UP001458880">
    <property type="component" value="Unassembled WGS sequence"/>
</dbReference>
<evidence type="ECO:0000259" key="3">
    <source>
        <dbReference type="PROSITE" id="PS50158"/>
    </source>
</evidence>
<organism evidence="4 5">
    <name type="scientific">Popillia japonica</name>
    <name type="common">Japanese beetle</name>
    <dbReference type="NCBI Taxonomy" id="7064"/>
    <lineage>
        <taxon>Eukaryota</taxon>
        <taxon>Metazoa</taxon>
        <taxon>Ecdysozoa</taxon>
        <taxon>Arthropoda</taxon>
        <taxon>Hexapoda</taxon>
        <taxon>Insecta</taxon>
        <taxon>Pterygota</taxon>
        <taxon>Neoptera</taxon>
        <taxon>Endopterygota</taxon>
        <taxon>Coleoptera</taxon>
        <taxon>Polyphaga</taxon>
        <taxon>Scarabaeiformia</taxon>
        <taxon>Scarabaeidae</taxon>
        <taxon>Rutelinae</taxon>
        <taxon>Popillia</taxon>
    </lineage>
</organism>
<dbReference type="Pfam" id="PF22936">
    <property type="entry name" value="Pol_BBD"/>
    <property type="match status" value="1"/>
</dbReference>
<evidence type="ECO:0000313" key="4">
    <source>
        <dbReference type="EMBL" id="KAK9744506.1"/>
    </source>
</evidence>
<dbReference type="InterPro" id="IPR036875">
    <property type="entry name" value="Znf_CCHC_sf"/>
</dbReference>
<reference evidence="4 5" key="1">
    <citation type="journal article" date="2024" name="BMC Genomics">
        <title>De novo assembly and annotation of Popillia japonica's genome with initial clues to its potential as an invasive pest.</title>
        <authorList>
            <person name="Cucini C."/>
            <person name="Boschi S."/>
            <person name="Funari R."/>
            <person name="Cardaioli E."/>
            <person name="Iannotti N."/>
            <person name="Marturano G."/>
            <person name="Paoli F."/>
            <person name="Bruttini M."/>
            <person name="Carapelli A."/>
            <person name="Frati F."/>
            <person name="Nardi F."/>
        </authorList>
    </citation>
    <scope>NUCLEOTIDE SEQUENCE [LARGE SCALE GENOMIC DNA]</scope>
    <source>
        <strain evidence="4">DMR45628</strain>
    </source>
</reference>
<keyword evidence="1" id="KW-0863">Zinc-finger</keyword>
<feature type="domain" description="CCHC-type" evidence="3">
    <location>
        <begin position="163"/>
        <end position="178"/>
    </location>
</feature>
<dbReference type="SUPFAM" id="SSF57756">
    <property type="entry name" value="Retrovirus zinc finger-like domains"/>
    <property type="match status" value="1"/>
</dbReference>
<dbReference type="Pfam" id="PF14223">
    <property type="entry name" value="Retrotran_gag_2"/>
    <property type="match status" value="1"/>
</dbReference>
<evidence type="ECO:0000256" key="1">
    <source>
        <dbReference type="PROSITE-ProRule" id="PRU00047"/>
    </source>
</evidence>
<dbReference type="InterPro" id="IPR054722">
    <property type="entry name" value="PolX-like_BBD"/>
</dbReference>
<dbReference type="PROSITE" id="PS50158">
    <property type="entry name" value="ZF_CCHC"/>
    <property type="match status" value="1"/>
</dbReference>
<keyword evidence="5" id="KW-1185">Reference proteome</keyword>
<name>A0AAW1M902_POPJA</name>
<accession>A0AAW1M902</accession>
<dbReference type="InterPro" id="IPR001878">
    <property type="entry name" value="Znf_CCHC"/>
</dbReference>
<protein>
    <recommendedName>
        <fullName evidence="3">CCHC-type domain-containing protein</fullName>
    </recommendedName>
</protein>
<feature type="compositionally biased region" description="Basic and acidic residues" evidence="2">
    <location>
        <begin position="142"/>
        <end position="159"/>
    </location>
</feature>
<dbReference type="EMBL" id="JASPKY010000057">
    <property type="protein sequence ID" value="KAK9744506.1"/>
    <property type="molecule type" value="Genomic_DNA"/>
</dbReference>